<evidence type="ECO:0000256" key="6">
    <source>
        <dbReference type="ARBA" id="ARBA00022963"/>
    </source>
</evidence>
<dbReference type="Proteomes" id="UP000186132">
    <property type="component" value="Unassembled WGS sequence"/>
</dbReference>
<keyword evidence="8" id="KW-0520">NAD</keyword>
<dbReference type="Pfam" id="PF00378">
    <property type="entry name" value="ECH_1"/>
    <property type="match status" value="1"/>
</dbReference>
<dbReference type="InterPro" id="IPR050136">
    <property type="entry name" value="FA_oxidation_alpha_subunit"/>
</dbReference>
<dbReference type="RefSeq" id="WP_073385318.1">
    <property type="nucleotide sequence ID" value="NZ_FQVU01000001.1"/>
</dbReference>
<feature type="domain" description="3-hydroxyacyl-CoA dehydrogenase C-terminal" evidence="13">
    <location>
        <begin position="500"/>
        <end position="596"/>
    </location>
</feature>
<keyword evidence="11" id="KW-0511">Multifunctional enzyme</keyword>
<dbReference type="GO" id="GO:0070403">
    <property type="term" value="F:NAD+ binding"/>
    <property type="evidence" value="ECO:0007669"/>
    <property type="project" value="InterPro"/>
</dbReference>
<evidence type="ECO:0000256" key="7">
    <source>
        <dbReference type="ARBA" id="ARBA00023002"/>
    </source>
</evidence>
<evidence type="ECO:0000256" key="9">
    <source>
        <dbReference type="ARBA" id="ARBA00023098"/>
    </source>
</evidence>
<dbReference type="InterPro" id="IPR006108">
    <property type="entry name" value="3HC_DH_C"/>
</dbReference>
<evidence type="ECO:0000259" key="13">
    <source>
        <dbReference type="Pfam" id="PF00725"/>
    </source>
</evidence>
<keyword evidence="9" id="KW-0443">Lipid metabolism</keyword>
<organism evidence="15 16">
    <name type="scientific">Jatrophihabitans endophyticus</name>
    <dbReference type="NCBI Taxonomy" id="1206085"/>
    <lineage>
        <taxon>Bacteria</taxon>
        <taxon>Bacillati</taxon>
        <taxon>Actinomycetota</taxon>
        <taxon>Actinomycetes</taxon>
        <taxon>Jatrophihabitantales</taxon>
        <taxon>Jatrophihabitantaceae</taxon>
        <taxon>Jatrophihabitans</taxon>
    </lineage>
</organism>
<dbReference type="OrthoDB" id="3229174at2"/>
<evidence type="ECO:0000256" key="3">
    <source>
        <dbReference type="ARBA" id="ARBA00007005"/>
    </source>
</evidence>
<comment type="catalytic activity">
    <reaction evidence="12">
        <text>a (3S)-3-hydroxyacyl-CoA + NAD(+) = a 3-oxoacyl-CoA + NADH + H(+)</text>
        <dbReference type="Rhea" id="RHEA:22432"/>
        <dbReference type="ChEBI" id="CHEBI:15378"/>
        <dbReference type="ChEBI" id="CHEBI:57318"/>
        <dbReference type="ChEBI" id="CHEBI:57540"/>
        <dbReference type="ChEBI" id="CHEBI:57945"/>
        <dbReference type="ChEBI" id="CHEBI:90726"/>
        <dbReference type="EC" id="1.1.1.35"/>
    </reaction>
</comment>
<dbReference type="InterPro" id="IPR036291">
    <property type="entry name" value="NAD(P)-bd_dom_sf"/>
</dbReference>
<comment type="similarity">
    <text evidence="3">In the central section; belongs to the 3-hydroxyacyl-CoA dehydrogenase family.</text>
</comment>
<name>A0A1M5D334_9ACTN</name>
<comment type="pathway">
    <text evidence="2">Lipid metabolism; butanoate metabolism.</text>
</comment>
<dbReference type="UniPathway" id="UPA00659"/>
<dbReference type="PANTHER" id="PTHR43612:SF3">
    <property type="entry name" value="TRIFUNCTIONAL ENZYME SUBUNIT ALPHA, MITOCHONDRIAL"/>
    <property type="match status" value="1"/>
</dbReference>
<dbReference type="GO" id="GO:0016509">
    <property type="term" value="F:long-chain (3S)-3-hydroxyacyl-CoA dehydrogenase (NAD+) activity"/>
    <property type="evidence" value="ECO:0007669"/>
    <property type="project" value="TreeGrafter"/>
</dbReference>
<dbReference type="GO" id="GO:0004300">
    <property type="term" value="F:enoyl-CoA hydratase activity"/>
    <property type="evidence" value="ECO:0007669"/>
    <property type="project" value="TreeGrafter"/>
</dbReference>
<evidence type="ECO:0000256" key="8">
    <source>
        <dbReference type="ARBA" id="ARBA00023027"/>
    </source>
</evidence>
<dbReference type="STRING" id="1206085.SAMN05443575_0440"/>
<evidence type="ECO:0000256" key="10">
    <source>
        <dbReference type="ARBA" id="ARBA00023239"/>
    </source>
</evidence>
<gene>
    <name evidence="15" type="ORF">SAMN05443575_0440</name>
</gene>
<evidence type="ECO:0000256" key="12">
    <source>
        <dbReference type="ARBA" id="ARBA00049556"/>
    </source>
</evidence>
<proteinExistence type="inferred from homology"/>
<keyword evidence="7" id="KW-0560">Oxidoreductase</keyword>
<dbReference type="InterPro" id="IPR008927">
    <property type="entry name" value="6-PGluconate_DH-like_C_sf"/>
</dbReference>
<keyword evidence="5" id="KW-0276">Fatty acid metabolism</keyword>
<evidence type="ECO:0000256" key="4">
    <source>
        <dbReference type="ARBA" id="ARBA00009463"/>
    </source>
</evidence>
<dbReference type="AlphaFoldDB" id="A0A1M5D334"/>
<evidence type="ECO:0000256" key="5">
    <source>
        <dbReference type="ARBA" id="ARBA00022832"/>
    </source>
</evidence>
<evidence type="ECO:0000256" key="2">
    <source>
        <dbReference type="ARBA" id="ARBA00005086"/>
    </source>
</evidence>
<dbReference type="SUPFAM" id="SSF48179">
    <property type="entry name" value="6-phosphogluconate dehydrogenase C-terminal domain-like"/>
    <property type="match status" value="2"/>
</dbReference>
<dbReference type="EMBL" id="FQVU01000001">
    <property type="protein sequence ID" value="SHF61409.1"/>
    <property type="molecule type" value="Genomic_DNA"/>
</dbReference>
<evidence type="ECO:0000256" key="11">
    <source>
        <dbReference type="ARBA" id="ARBA00023268"/>
    </source>
</evidence>
<dbReference type="SUPFAM" id="SSF52096">
    <property type="entry name" value="ClpP/crotonase"/>
    <property type="match status" value="1"/>
</dbReference>
<protein>
    <submittedName>
        <fullName evidence="15">3-hydroxyacyl-CoA dehydrogenase / enoyl-CoA hydratase / 3-hydroxybutyryl-CoA epimerase</fullName>
    </submittedName>
</protein>
<sequence>MSDVIRYDKDADGVVTLTLDDPNARANTMNDDFRSSLSAVVDRLEGEDGLTGVIVTSAKDTFFAGGDLKALIRVTDDNVEEFEAGVNRIKADFRRLEKLGKPTVAALNGAALGGGLEIALACNRRIALDNPKSQFGLPEVTLGLLPGAGGVTRITRLLGVADGLMKVLLQGTRYKVAEAVEVGIVDEVAASPEALLAQAREWIEANPETQQPWDVKGYRMPGGAPTSPKLGGMLPAFPGNLKKQLKGAPMPAPHHIMCASVEGATVDFDTALVIEGRYFVNLAKGQVAKNMIQAFWFDLNSINGGGSRPDGHEKRLPTKVAVLGAGMMGAGIAYVTARNGVDVVLKDVSLEAAERGKGYSQKLLDKAVSRGKITQEKADEVLARITPTADYADLAGTDLVVEAVFEKVSLKHEVFAEVEKVVGDDALLGSNTSTLPITSLAEGVQRRKDFIGLHFFSPVDKMPLLEIIRGEETSDEALARALDYAALIKKTPIVVNDSRGFFTSRVIGTFVNEALAMLGEGVHPATIEQATTQAGYPVGALQLADELNLELFLKIRNETRDAMGDAYVRHPAEDVVEKMVELGRAGKLAGKGFFDYDEAGKRTGLWSGLAETFPVKGNPADVDLHELGERMLVIEAVETARCVDENVLITTADANIGSIMGIGFPPWTGGVLQYVNGYEGSTGHGVAAFVQRAEQFAKAYGERFEPNQLLRDKAGSGEGF</sequence>
<evidence type="ECO:0000259" key="14">
    <source>
        <dbReference type="Pfam" id="PF02737"/>
    </source>
</evidence>
<evidence type="ECO:0000313" key="16">
    <source>
        <dbReference type="Proteomes" id="UP000186132"/>
    </source>
</evidence>
<comment type="similarity">
    <text evidence="4">Belongs to the 3-hydroxyacyl-CoA dehydrogenase family.</text>
</comment>
<dbReference type="Pfam" id="PF00725">
    <property type="entry name" value="3HCDH"/>
    <property type="match status" value="1"/>
</dbReference>
<dbReference type="Pfam" id="PF02737">
    <property type="entry name" value="3HCDH_N"/>
    <property type="match status" value="1"/>
</dbReference>
<accession>A0A1M5D334</accession>
<dbReference type="PANTHER" id="PTHR43612">
    <property type="entry name" value="TRIFUNCTIONAL ENZYME SUBUNIT ALPHA"/>
    <property type="match status" value="1"/>
</dbReference>
<dbReference type="Gene3D" id="1.10.1040.50">
    <property type="match status" value="1"/>
</dbReference>
<dbReference type="Gene3D" id="3.40.50.720">
    <property type="entry name" value="NAD(P)-binding Rossmann-like Domain"/>
    <property type="match status" value="1"/>
</dbReference>
<dbReference type="InterPro" id="IPR006176">
    <property type="entry name" value="3-OHacyl-CoA_DH_NAD-bd"/>
</dbReference>
<evidence type="ECO:0000313" key="15">
    <source>
        <dbReference type="EMBL" id="SHF61409.1"/>
    </source>
</evidence>
<reference evidence="15 16" key="1">
    <citation type="submission" date="2016-11" db="EMBL/GenBank/DDBJ databases">
        <authorList>
            <person name="Jaros S."/>
            <person name="Januszkiewicz K."/>
            <person name="Wedrychowicz H."/>
        </authorList>
    </citation>
    <scope>NUCLEOTIDE SEQUENCE [LARGE SCALE GENOMIC DNA]</scope>
    <source>
        <strain evidence="15 16">DSM 45627</strain>
    </source>
</reference>
<dbReference type="SUPFAM" id="SSF51735">
    <property type="entry name" value="NAD(P)-binding Rossmann-fold domains"/>
    <property type="match status" value="1"/>
</dbReference>
<evidence type="ECO:0000256" key="1">
    <source>
        <dbReference type="ARBA" id="ARBA00005005"/>
    </source>
</evidence>
<feature type="domain" description="3-hydroxyacyl-CoA dehydrogenase NAD binding" evidence="14">
    <location>
        <begin position="319"/>
        <end position="497"/>
    </location>
</feature>
<dbReference type="GO" id="GO:0006635">
    <property type="term" value="P:fatty acid beta-oxidation"/>
    <property type="evidence" value="ECO:0007669"/>
    <property type="project" value="UniProtKB-UniPathway"/>
</dbReference>
<keyword evidence="16" id="KW-1185">Reference proteome</keyword>
<dbReference type="InterPro" id="IPR001753">
    <property type="entry name" value="Enoyl-CoA_hydra/iso"/>
</dbReference>
<keyword evidence="10" id="KW-0456">Lyase</keyword>
<keyword evidence="6" id="KW-0442">Lipid degradation</keyword>
<dbReference type="FunFam" id="1.10.1040.50:FF:000005">
    <property type="entry name" value="Probable 3-hydroxyacyl-CoA dehydrogenase"/>
    <property type="match status" value="1"/>
</dbReference>
<comment type="pathway">
    <text evidence="1">Lipid metabolism; fatty acid beta-oxidation.</text>
</comment>
<dbReference type="InterPro" id="IPR029045">
    <property type="entry name" value="ClpP/crotonase-like_dom_sf"/>
</dbReference>
<dbReference type="Gene3D" id="3.90.226.10">
    <property type="entry name" value="2-enoyl-CoA Hydratase, Chain A, domain 1"/>
    <property type="match status" value="1"/>
</dbReference>
<dbReference type="FunFam" id="3.90.226.10:FF:000047">
    <property type="entry name" value="Probable 3-hydroxyacyl-CoA dehydrogenase"/>
    <property type="match status" value="1"/>
</dbReference>
<dbReference type="FunFam" id="3.40.50.720:FF:000009">
    <property type="entry name" value="Fatty oxidation complex, alpha subunit"/>
    <property type="match status" value="1"/>
</dbReference>
<dbReference type="CDD" id="cd06558">
    <property type="entry name" value="crotonase-like"/>
    <property type="match status" value="1"/>
</dbReference>